<name>A0A4V1ABX2_HYDPS</name>
<dbReference type="InterPro" id="IPR029058">
    <property type="entry name" value="AB_hydrolase_fold"/>
</dbReference>
<dbReference type="InterPro" id="IPR046519">
    <property type="entry name" value="X-Tfes_XVIPCD"/>
</dbReference>
<evidence type="ECO:0000259" key="2">
    <source>
        <dbReference type="Pfam" id="PF20410"/>
    </source>
</evidence>
<dbReference type="SUPFAM" id="SSF53474">
    <property type="entry name" value="alpha/beta-Hydrolases"/>
    <property type="match status" value="1"/>
</dbReference>
<evidence type="ECO:0000313" key="3">
    <source>
        <dbReference type="EMBL" id="QBM29453.1"/>
    </source>
</evidence>
<accession>A0A4V1ABX2</accession>
<dbReference type="Pfam" id="PF20410">
    <property type="entry name" value="X-Tfes_XVIPCD"/>
    <property type="match status" value="1"/>
</dbReference>
<proteinExistence type="predicted"/>
<dbReference type="AlphaFoldDB" id="A0A4V1ABX2"/>
<protein>
    <recommendedName>
        <fullName evidence="2">X-Tfes XVIPCD domain-containing protein</fullName>
    </recommendedName>
</protein>
<keyword evidence="4" id="KW-1185">Reference proteome</keyword>
<organism evidence="3 4">
    <name type="scientific">Hydrogenophaga pseudoflava</name>
    <name type="common">Pseudomonas carboxydoflava</name>
    <dbReference type="NCBI Taxonomy" id="47421"/>
    <lineage>
        <taxon>Bacteria</taxon>
        <taxon>Pseudomonadati</taxon>
        <taxon>Pseudomonadota</taxon>
        <taxon>Betaproteobacteria</taxon>
        <taxon>Burkholderiales</taxon>
        <taxon>Comamonadaceae</taxon>
        <taxon>Hydrogenophaga</taxon>
    </lineage>
</organism>
<dbReference type="EMBL" id="CP037867">
    <property type="protein sequence ID" value="QBM29453.1"/>
    <property type="molecule type" value="Genomic_DNA"/>
</dbReference>
<dbReference type="RefSeq" id="WP_133157332.1">
    <property type="nucleotide sequence ID" value="NZ_CP037867.1"/>
</dbReference>
<evidence type="ECO:0000313" key="4">
    <source>
        <dbReference type="Proteomes" id="UP000293912"/>
    </source>
</evidence>
<dbReference type="Gene3D" id="3.40.50.1820">
    <property type="entry name" value="alpha/beta hydrolase"/>
    <property type="match status" value="1"/>
</dbReference>
<dbReference type="KEGG" id="hpse:HPF_17295"/>
<gene>
    <name evidence="3" type="ORF">HPF_17295</name>
</gene>
<feature type="region of interest" description="Disordered" evidence="1">
    <location>
        <begin position="313"/>
        <end position="345"/>
    </location>
</feature>
<reference evidence="3 4" key="1">
    <citation type="submission" date="2019-03" db="EMBL/GenBank/DDBJ databases">
        <authorList>
            <person name="Sebastian G."/>
            <person name="Baumann P."/>
            <person name="Ruckert C."/>
            <person name="Kalinowski J."/>
            <person name="Nebel B."/>
            <person name="Takors R."/>
            <person name="Blombach B."/>
        </authorList>
    </citation>
    <scope>NUCLEOTIDE SEQUENCE [LARGE SCALE GENOMIC DNA]</scope>
    <source>
        <strain evidence="3 4">DSM 1084</strain>
    </source>
</reference>
<dbReference type="Proteomes" id="UP000293912">
    <property type="component" value="Chromosome"/>
</dbReference>
<dbReference type="Pfam" id="PF26363">
    <property type="entry name" value="Phospholipase-like"/>
    <property type="match status" value="1"/>
</dbReference>
<sequence length="455" mass="48550">MSVTSQQYADLSFHVYRGTSARSYASNDKDAPYVDSGGVRFFVRAHVDNPGTGYQGTIYQRRDTGELVVAHRGTEFDREAFKDGALADGGMVLARSNLQAEDAISLTRDALDMASKDASRKGLPPSPVTTTGHSLGGTLAQVSAHHFGLKGETFNAYGAVSLSRRIPEGGHSVINHMMAGDAVSAASPHFGETRIYARPEEVKTLLSKGYDNHTHWSDALKGYSPINIATGTTPPSTLGAAVALGGSHSMHHFVEVDAGGQPDRSILANPQARSLAQQQSVQIGEYRRDVRQMRGVLTAVSRGLDGNARDAIDTIRGPLEPGEPAQREPRKGAALDPAALPEPTRRLLDDSRGHVQRLADQHGLPWDQGMENTVHAVALGAREAGLSRITHLRADGGQIRVAEFDGIGLKEGAVDARQAANRPADESLQRLAAGVEPVAEVAAVQPQERQAPIRA</sequence>
<feature type="domain" description="X-Tfes XVIPCD" evidence="2">
    <location>
        <begin position="343"/>
        <end position="432"/>
    </location>
</feature>
<evidence type="ECO:0000256" key="1">
    <source>
        <dbReference type="SAM" id="MobiDB-lite"/>
    </source>
</evidence>